<dbReference type="AlphaFoldDB" id="A0A9W6R627"/>
<comment type="caution">
    <text evidence="1">The sequence shown here is derived from an EMBL/GenBank/DDBJ whole genome shotgun (WGS) entry which is preliminary data.</text>
</comment>
<organism evidence="1 2">
    <name type="scientific">Amycolatopsis taiwanensis</name>
    <dbReference type="NCBI Taxonomy" id="342230"/>
    <lineage>
        <taxon>Bacteria</taxon>
        <taxon>Bacillati</taxon>
        <taxon>Actinomycetota</taxon>
        <taxon>Actinomycetes</taxon>
        <taxon>Pseudonocardiales</taxon>
        <taxon>Pseudonocardiaceae</taxon>
        <taxon>Amycolatopsis</taxon>
    </lineage>
</organism>
<reference evidence="1" key="1">
    <citation type="submission" date="2023-03" db="EMBL/GenBank/DDBJ databases">
        <title>Amycolatopsis taiwanensis NBRC 103393.</title>
        <authorList>
            <person name="Ichikawa N."/>
            <person name="Sato H."/>
            <person name="Tonouchi N."/>
        </authorList>
    </citation>
    <scope>NUCLEOTIDE SEQUENCE</scope>
    <source>
        <strain evidence="1">NBRC 103393</strain>
    </source>
</reference>
<evidence type="ECO:0000313" key="1">
    <source>
        <dbReference type="EMBL" id="GLY69676.1"/>
    </source>
</evidence>
<name>A0A9W6R627_9PSEU</name>
<dbReference type="EMBL" id="BSTI01000017">
    <property type="protein sequence ID" value="GLY69676.1"/>
    <property type="molecule type" value="Genomic_DNA"/>
</dbReference>
<accession>A0A9W6R627</accession>
<protein>
    <submittedName>
        <fullName evidence="1">Uncharacterized protein</fullName>
    </submittedName>
</protein>
<dbReference type="Proteomes" id="UP001165136">
    <property type="component" value="Unassembled WGS sequence"/>
</dbReference>
<sequence length="103" mass="11055">MTSPSPGYGKLDTYLVRLTREKPGHDGDDPSDSDLGFLAGPRLYHAACSDRGVRVVHPDRAARSTVDVAISAVKAGSWGDNDVRSLLAVIAVVRRAMRYCPSS</sequence>
<gene>
    <name evidence="1" type="ORF">Atai01_62950</name>
</gene>
<proteinExistence type="predicted"/>
<keyword evidence="2" id="KW-1185">Reference proteome</keyword>
<evidence type="ECO:0000313" key="2">
    <source>
        <dbReference type="Proteomes" id="UP001165136"/>
    </source>
</evidence>